<reference evidence="1" key="1">
    <citation type="submission" date="2014-09" db="EMBL/GenBank/DDBJ databases">
        <authorList>
            <person name="Magalhaes I.L.F."/>
            <person name="Oliveira U."/>
            <person name="Santos F.R."/>
            <person name="Vidigal T.H.D.A."/>
            <person name="Brescovit A.D."/>
            <person name="Santos A.J."/>
        </authorList>
    </citation>
    <scope>NUCLEOTIDE SEQUENCE</scope>
    <source>
        <tissue evidence="1">Shoot tissue taken approximately 20 cm above the soil surface</tissue>
    </source>
</reference>
<name>A0A0A9EBF2_ARUDO</name>
<protein>
    <submittedName>
        <fullName evidence="1">Vesicle transport v-SNARE 13</fullName>
    </submittedName>
</protein>
<evidence type="ECO:0000313" key="1">
    <source>
        <dbReference type="EMBL" id="JAD95240.1"/>
    </source>
</evidence>
<reference evidence="1" key="2">
    <citation type="journal article" date="2015" name="Data Brief">
        <title>Shoot transcriptome of the giant reed, Arundo donax.</title>
        <authorList>
            <person name="Barrero R.A."/>
            <person name="Guerrero F.D."/>
            <person name="Moolhuijzen P."/>
            <person name="Goolsby J.A."/>
            <person name="Tidwell J."/>
            <person name="Bellgard S.E."/>
            <person name="Bellgard M.I."/>
        </authorList>
    </citation>
    <scope>NUCLEOTIDE SEQUENCE</scope>
    <source>
        <tissue evidence="1">Shoot tissue taken approximately 20 cm above the soil surface</tissue>
    </source>
</reference>
<organism evidence="1">
    <name type="scientific">Arundo donax</name>
    <name type="common">Giant reed</name>
    <name type="synonym">Donax arundinaceus</name>
    <dbReference type="NCBI Taxonomy" id="35708"/>
    <lineage>
        <taxon>Eukaryota</taxon>
        <taxon>Viridiplantae</taxon>
        <taxon>Streptophyta</taxon>
        <taxon>Embryophyta</taxon>
        <taxon>Tracheophyta</taxon>
        <taxon>Spermatophyta</taxon>
        <taxon>Magnoliopsida</taxon>
        <taxon>Liliopsida</taxon>
        <taxon>Poales</taxon>
        <taxon>Poaceae</taxon>
        <taxon>PACMAD clade</taxon>
        <taxon>Arundinoideae</taxon>
        <taxon>Arundineae</taxon>
        <taxon>Arundo</taxon>
    </lineage>
</organism>
<sequence length="43" mass="4987">MPPSQISSPDQLRRCPVRVGNGRSFLRRLERRRLILLPSFPLA</sequence>
<accession>A0A0A9EBF2</accession>
<dbReference type="EMBL" id="GBRH01202655">
    <property type="protein sequence ID" value="JAD95240.1"/>
    <property type="molecule type" value="Transcribed_RNA"/>
</dbReference>
<proteinExistence type="predicted"/>
<dbReference type="AlphaFoldDB" id="A0A0A9EBF2"/>